<name>A0A0E9TNN4_ANGAN</name>
<reference evidence="1" key="2">
    <citation type="journal article" date="2015" name="Fish Shellfish Immunol.">
        <title>Early steps in the European eel (Anguilla anguilla)-Vibrio vulnificus interaction in the gills: Role of the RtxA13 toxin.</title>
        <authorList>
            <person name="Callol A."/>
            <person name="Pajuelo D."/>
            <person name="Ebbesson L."/>
            <person name="Teles M."/>
            <person name="MacKenzie S."/>
            <person name="Amaro C."/>
        </authorList>
    </citation>
    <scope>NUCLEOTIDE SEQUENCE</scope>
</reference>
<dbReference type="EMBL" id="GBXM01054092">
    <property type="protein sequence ID" value="JAH54485.1"/>
    <property type="molecule type" value="Transcribed_RNA"/>
</dbReference>
<accession>A0A0E9TNN4</accession>
<reference evidence="1" key="1">
    <citation type="submission" date="2014-11" db="EMBL/GenBank/DDBJ databases">
        <authorList>
            <person name="Amaro Gonzalez C."/>
        </authorList>
    </citation>
    <scope>NUCLEOTIDE SEQUENCE</scope>
</reference>
<proteinExistence type="predicted"/>
<evidence type="ECO:0000313" key="1">
    <source>
        <dbReference type="EMBL" id="JAH54485.1"/>
    </source>
</evidence>
<sequence>MARISIFPIACIQPQGFQAERLVPWSRG</sequence>
<dbReference type="AlphaFoldDB" id="A0A0E9TNN4"/>
<organism evidence="1">
    <name type="scientific">Anguilla anguilla</name>
    <name type="common">European freshwater eel</name>
    <name type="synonym">Muraena anguilla</name>
    <dbReference type="NCBI Taxonomy" id="7936"/>
    <lineage>
        <taxon>Eukaryota</taxon>
        <taxon>Metazoa</taxon>
        <taxon>Chordata</taxon>
        <taxon>Craniata</taxon>
        <taxon>Vertebrata</taxon>
        <taxon>Euteleostomi</taxon>
        <taxon>Actinopterygii</taxon>
        <taxon>Neopterygii</taxon>
        <taxon>Teleostei</taxon>
        <taxon>Anguilliformes</taxon>
        <taxon>Anguillidae</taxon>
        <taxon>Anguilla</taxon>
    </lineage>
</organism>
<protein>
    <submittedName>
        <fullName evidence="1">Uncharacterized protein</fullName>
    </submittedName>
</protein>